<feature type="compositionally biased region" description="Polar residues" evidence="1">
    <location>
        <begin position="73"/>
        <end position="107"/>
    </location>
</feature>
<keyword evidence="3" id="KW-1185">Reference proteome</keyword>
<evidence type="ECO:0000313" key="2">
    <source>
        <dbReference type="EMBL" id="KAL1548483.1"/>
    </source>
</evidence>
<dbReference type="Proteomes" id="UP001567538">
    <property type="component" value="Unassembled WGS sequence"/>
</dbReference>
<reference evidence="2 3" key="1">
    <citation type="submission" date="2024-06" db="EMBL/GenBank/DDBJ databases">
        <title>A chromosome level genome sequence of Diviner's sage (Salvia divinorum).</title>
        <authorList>
            <person name="Ford S.A."/>
            <person name="Ro D.-K."/>
            <person name="Ness R.W."/>
            <person name="Phillips M.A."/>
        </authorList>
    </citation>
    <scope>NUCLEOTIDE SEQUENCE [LARGE SCALE GENOMIC DNA]</scope>
    <source>
        <strain evidence="2">SAF-2024a</strain>
        <tissue evidence="2">Leaf</tissue>
    </source>
</reference>
<accession>A0ABD1GZL3</accession>
<evidence type="ECO:0000256" key="1">
    <source>
        <dbReference type="SAM" id="MobiDB-lite"/>
    </source>
</evidence>
<feature type="region of interest" description="Disordered" evidence="1">
    <location>
        <begin position="73"/>
        <end position="135"/>
    </location>
</feature>
<dbReference type="EMBL" id="JBEAFC010000007">
    <property type="protein sequence ID" value="KAL1548483.1"/>
    <property type="molecule type" value="Genomic_DNA"/>
</dbReference>
<feature type="compositionally biased region" description="Polar residues" evidence="1">
    <location>
        <begin position="115"/>
        <end position="130"/>
    </location>
</feature>
<dbReference type="AlphaFoldDB" id="A0ABD1GZL3"/>
<sequence length="215" mass="23442">MVQEPELEEGETCYYNYDAITDPDVALSYIEEKVQSILGHLQKDFEGGVCSENLGAKFGGYGSFLPTYQRSPSIWSQPKSPPRVQNSLLSGSPNTCSEGPTPKSVTHSTRRDDASSPSVLSSRQKATLSSGEVAETFTGKVEPPFSKLGNPLDQRTMKVCIKVGPERVARYNAQIHSLGLMSPSSSEGNSQDESDELLLETRETLAESPAYMLEL</sequence>
<comment type="caution">
    <text evidence="2">The sequence shown here is derived from an EMBL/GenBank/DDBJ whole genome shotgun (WGS) entry which is preliminary data.</text>
</comment>
<protein>
    <submittedName>
        <fullName evidence="2">Cysteine-tryptophan domain-containing zinc finger protein 3-like isoform X2</fullName>
    </submittedName>
</protein>
<proteinExistence type="predicted"/>
<gene>
    <name evidence="2" type="ORF">AAHA92_16710</name>
</gene>
<evidence type="ECO:0000313" key="3">
    <source>
        <dbReference type="Proteomes" id="UP001567538"/>
    </source>
</evidence>
<dbReference type="PANTHER" id="PTHR46524">
    <property type="entry name" value="CW-TYPE ZINC FINGER"/>
    <property type="match status" value="1"/>
</dbReference>
<dbReference type="InterPro" id="IPR055300">
    <property type="entry name" value="CWZF3/5/7"/>
</dbReference>
<organism evidence="2 3">
    <name type="scientific">Salvia divinorum</name>
    <name type="common">Maria pastora</name>
    <name type="synonym">Diviner's sage</name>
    <dbReference type="NCBI Taxonomy" id="28513"/>
    <lineage>
        <taxon>Eukaryota</taxon>
        <taxon>Viridiplantae</taxon>
        <taxon>Streptophyta</taxon>
        <taxon>Embryophyta</taxon>
        <taxon>Tracheophyta</taxon>
        <taxon>Spermatophyta</taxon>
        <taxon>Magnoliopsida</taxon>
        <taxon>eudicotyledons</taxon>
        <taxon>Gunneridae</taxon>
        <taxon>Pentapetalae</taxon>
        <taxon>asterids</taxon>
        <taxon>lamiids</taxon>
        <taxon>Lamiales</taxon>
        <taxon>Lamiaceae</taxon>
        <taxon>Nepetoideae</taxon>
        <taxon>Mentheae</taxon>
        <taxon>Salviinae</taxon>
        <taxon>Salvia</taxon>
        <taxon>Salvia subgen. Calosphace</taxon>
    </lineage>
</organism>
<name>A0ABD1GZL3_SALDI</name>
<dbReference type="PANTHER" id="PTHR46524:SF12">
    <property type="entry name" value="CW-TYPE DOMAIN-CONTAINING PROTEIN"/>
    <property type="match status" value="1"/>
</dbReference>